<keyword evidence="1" id="KW-1133">Transmembrane helix</keyword>
<evidence type="ECO:0000313" key="4">
    <source>
        <dbReference type="EMBL" id="MBP2112349.1"/>
    </source>
</evidence>
<feature type="transmembrane region" description="Helical" evidence="1">
    <location>
        <begin position="35"/>
        <end position="54"/>
    </location>
</feature>
<keyword evidence="5" id="KW-1185">Reference proteome</keyword>
<evidence type="ECO:0000256" key="1">
    <source>
        <dbReference type="SAM" id="Phobius"/>
    </source>
</evidence>
<comment type="caution">
    <text evidence="4">The sequence shown here is derived from an EMBL/GenBank/DDBJ whole genome shotgun (WGS) entry which is preliminary data.</text>
</comment>
<name>A0ABS4NQL5_9BACL</name>
<accession>A0ABS4NQL5</accession>
<feature type="transmembrane region" description="Helical" evidence="1">
    <location>
        <begin position="211"/>
        <end position="229"/>
    </location>
</feature>
<dbReference type="InterPro" id="IPR052173">
    <property type="entry name" value="Beta-lactam_resp_regulator"/>
</dbReference>
<dbReference type="CDD" id="cd07341">
    <property type="entry name" value="M56_BlaR1_MecR1_like"/>
    <property type="match status" value="1"/>
</dbReference>
<evidence type="ECO:0000259" key="3">
    <source>
        <dbReference type="Pfam" id="PF16107"/>
    </source>
</evidence>
<reference evidence="4 5" key="1">
    <citation type="submission" date="2021-03" db="EMBL/GenBank/DDBJ databases">
        <title>Genomic Encyclopedia of Type Strains, Phase IV (KMG-IV): sequencing the most valuable type-strain genomes for metagenomic binning, comparative biology and taxonomic classification.</title>
        <authorList>
            <person name="Goeker M."/>
        </authorList>
    </citation>
    <scope>NUCLEOTIDE SEQUENCE [LARGE SCALE GENOMIC DNA]</scope>
    <source>
        <strain evidence="4 5">DSM 101953</strain>
    </source>
</reference>
<gene>
    <name evidence="4" type="ORF">J2Z70_002503</name>
</gene>
<keyword evidence="1" id="KW-0472">Membrane</keyword>
<feature type="transmembrane region" description="Helical" evidence="1">
    <location>
        <begin position="119"/>
        <end position="141"/>
    </location>
</feature>
<dbReference type="PANTHER" id="PTHR34978:SF3">
    <property type="entry name" value="SLR0241 PROTEIN"/>
    <property type="match status" value="1"/>
</dbReference>
<dbReference type="Pfam" id="PF05569">
    <property type="entry name" value="Peptidase_M56"/>
    <property type="match status" value="1"/>
</dbReference>
<evidence type="ECO:0000259" key="2">
    <source>
        <dbReference type="Pfam" id="PF05569"/>
    </source>
</evidence>
<evidence type="ECO:0000313" key="5">
    <source>
        <dbReference type="Proteomes" id="UP000773462"/>
    </source>
</evidence>
<feature type="transmembrane region" description="Helical" evidence="1">
    <location>
        <begin position="6"/>
        <end position="28"/>
    </location>
</feature>
<dbReference type="Pfam" id="PF16107">
    <property type="entry name" value="DUF4825"/>
    <property type="match status" value="1"/>
</dbReference>
<dbReference type="Proteomes" id="UP000773462">
    <property type="component" value="Unassembled WGS sequence"/>
</dbReference>
<dbReference type="InterPro" id="IPR008756">
    <property type="entry name" value="Peptidase_M56"/>
</dbReference>
<organism evidence="4 5">
    <name type="scientific">Paenibacillus silagei</name>
    <dbReference type="NCBI Taxonomy" id="1670801"/>
    <lineage>
        <taxon>Bacteria</taxon>
        <taxon>Bacillati</taxon>
        <taxon>Bacillota</taxon>
        <taxon>Bacilli</taxon>
        <taxon>Bacillales</taxon>
        <taxon>Paenibacillaceae</taxon>
        <taxon>Paenibacillus</taxon>
    </lineage>
</organism>
<keyword evidence="1" id="KW-0812">Transmembrane</keyword>
<protein>
    <submittedName>
        <fullName evidence="4">Beta-lactamase regulating signal transducer with metallopeptidase domain</fullName>
    </submittedName>
</protein>
<proteinExistence type="predicted"/>
<feature type="domain" description="DUF4825" evidence="3">
    <location>
        <begin position="338"/>
        <end position="435"/>
    </location>
</feature>
<feature type="domain" description="Peptidase M56" evidence="2">
    <location>
        <begin position="8"/>
        <end position="290"/>
    </location>
</feature>
<sequence>MTDLWISILNMSITASYVAVAVMLARVLLRRAPKIFSYMLWSAVMIRLILPVSFTSSFSILRLAGPAGSSGTGQLQFVPKNIGRQAQPALDTGTGSAGSLWNSLLPPVAPSASVNPVQVILWAGSMIWLTGVIVLLLYSVFSYMRVMRSVRTATILKGHVFETDQIMTPFVFGFLKPRIYIPAGMSEQELSHIMLHEQTHINRRDYLIKPLMFLLVILHWFNPLMWLSFALMSKDMEMSCDEAVIRKLGPQVKSSYSGSLLGFSTRRSGLMTGSPLAFGESSVKARIKHILAYRQPTSGSVAAFTLVLVILLIGCTANPKPVQRPSQQLYSGYTVDQLLENKTKYIGDASKVTALLGAMPLPQGLERAGLELTTGSRPYELTINYTVNDIKGMWNDELQALSREPLLHNSILLFSLIDNADIINYSLADEGITYSFTFAREEMDKLLGEDVRPYGADEAGLRKLIDRLESVKPTP</sequence>
<dbReference type="PANTHER" id="PTHR34978">
    <property type="entry name" value="POSSIBLE SENSOR-TRANSDUCER PROTEIN BLAR"/>
    <property type="match status" value="1"/>
</dbReference>
<dbReference type="EMBL" id="JAGGLV010000007">
    <property type="protein sequence ID" value="MBP2112349.1"/>
    <property type="molecule type" value="Genomic_DNA"/>
</dbReference>
<dbReference type="RefSeq" id="WP_209873158.1">
    <property type="nucleotide sequence ID" value="NZ_JAGGLV010000007.1"/>
</dbReference>
<dbReference type="InterPro" id="IPR032250">
    <property type="entry name" value="DUF4825"/>
</dbReference>